<dbReference type="Proteomes" id="UP001165396">
    <property type="component" value="Unassembled WGS sequence"/>
</dbReference>
<keyword evidence="5" id="KW-1185">Reference proteome</keyword>
<gene>
    <name evidence="4" type="ORF">NTA49_03495</name>
</gene>
<dbReference type="EMBL" id="JANKJG010000002">
    <property type="protein sequence ID" value="MCR8825591.1"/>
    <property type="molecule type" value="Genomic_DNA"/>
</dbReference>
<keyword evidence="1" id="KW-1133">Transmembrane helix</keyword>
<keyword evidence="1" id="KW-0812">Transmembrane</keyword>
<evidence type="ECO:0000256" key="1">
    <source>
        <dbReference type="SAM" id="Phobius"/>
    </source>
</evidence>
<feature type="transmembrane region" description="Helical" evidence="1">
    <location>
        <begin position="330"/>
        <end position="350"/>
    </location>
</feature>
<comment type="caution">
    <text evidence="4">The sequence shown here is derived from an EMBL/GenBank/DDBJ whole genome shotgun (WGS) entry which is preliminary data.</text>
</comment>
<evidence type="ECO:0000313" key="4">
    <source>
        <dbReference type="EMBL" id="MCR8825591.1"/>
    </source>
</evidence>
<dbReference type="InterPro" id="IPR006685">
    <property type="entry name" value="MscS_channel_2nd"/>
</dbReference>
<evidence type="ECO:0000313" key="5">
    <source>
        <dbReference type="Proteomes" id="UP001165396"/>
    </source>
</evidence>
<dbReference type="RefSeq" id="WP_258293270.1">
    <property type="nucleotide sequence ID" value="NZ_JANKJG010000002.1"/>
</dbReference>
<dbReference type="InterPro" id="IPR010920">
    <property type="entry name" value="LSM_dom_sf"/>
</dbReference>
<feature type="signal peptide" evidence="2">
    <location>
        <begin position="1"/>
        <end position="26"/>
    </location>
</feature>
<dbReference type="Gene3D" id="1.10.287.1260">
    <property type="match status" value="1"/>
</dbReference>
<dbReference type="Pfam" id="PF00924">
    <property type="entry name" value="MS_channel_2nd"/>
    <property type="match status" value="1"/>
</dbReference>
<evidence type="ECO:0000259" key="3">
    <source>
        <dbReference type="Pfam" id="PF00924"/>
    </source>
</evidence>
<feature type="transmembrane region" description="Helical" evidence="1">
    <location>
        <begin position="356"/>
        <end position="375"/>
    </location>
</feature>
<protein>
    <submittedName>
        <fullName evidence="4">Mechanosensitive ion channel</fullName>
    </submittedName>
</protein>
<sequence length="559" mass="62539">MTATLLRLALLLWAAVFSLLPLAAKAQEPWFEISRLNAGLAPPPADIQRDTPLGAVESLQFYLRHENYDAAAHLLDLSAIPPERQSERGPVLARQLGSVLNRKVILPWDELPDRPDGWLTGTTDNEAVGRVRRSILLDALEMQDHNVSLRLNRVKPANREPVWVISAQSVGNIAPLFNLYGPTDLEKMLPEWSRERGFGGLYRWEVILLPFAMLVALFLGWQTLHGVGWAAQLWHRPLYQRMLRALRWPATVLVTTAFISFLTQNVLIVSGTVGQWLSPVIITGYIFGATLGLVLVIDVIFDRVTQKDPHELADPENIHLRSMATTISGLRKFVVVSAVLLGTGVFLSQVTHTRSLGLSLLASAGAVTLIIGFAAREVLGNILAACQIALNRSARIGDQLLFEGSFCTVERIHFTYVQLRIWNGNRLVVPVSYFVSDAFENWSIEEVGMVRPIILTLSQSADVDALRSCFLKWIEERDNGIESGEDARDVGPVEGANVRVLEQNMYGQQVRFELPTPNPGTFWQMECEFREMLMKKARELDGLDVTMLPPEQMRDRPEA</sequence>
<feature type="transmembrane region" description="Helical" evidence="1">
    <location>
        <begin position="276"/>
        <end position="301"/>
    </location>
</feature>
<keyword evidence="2" id="KW-0732">Signal</keyword>
<keyword evidence="1" id="KW-0472">Membrane</keyword>
<proteinExistence type="predicted"/>
<dbReference type="PANTHER" id="PTHR30566">
    <property type="entry name" value="YNAI-RELATED MECHANOSENSITIVE ION CHANNEL"/>
    <property type="match status" value="1"/>
</dbReference>
<reference evidence="4" key="1">
    <citation type="submission" date="2022-07" db="EMBL/GenBank/DDBJ databases">
        <title>Pseudosulfitobacter sp. strain AP-MA-4, whole genome sequence.</title>
        <authorList>
            <person name="Jiang Y."/>
        </authorList>
    </citation>
    <scope>NUCLEOTIDE SEQUENCE</scope>
    <source>
        <strain evidence="4">AP-MA-4</strain>
    </source>
</reference>
<dbReference type="SUPFAM" id="SSF50182">
    <property type="entry name" value="Sm-like ribonucleoproteins"/>
    <property type="match status" value="1"/>
</dbReference>
<evidence type="ECO:0000256" key="2">
    <source>
        <dbReference type="SAM" id="SignalP"/>
    </source>
</evidence>
<feature type="transmembrane region" description="Helical" evidence="1">
    <location>
        <begin position="201"/>
        <end position="224"/>
    </location>
</feature>
<feature type="domain" description="Mechanosensitive ion channel MscS" evidence="3">
    <location>
        <begin position="378"/>
        <end position="443"/>
    </location>
</feature>
<name>A0ABT1YXN4_9RHOB</name>
<feature type="chain" id="PRO_5047215044" evidence="2">
    <location>
        <begin position="27"/>
        <end position="559"/>
    </location>
</feature>
<dbReference type="PANTHER" id="PTHR30566:SF25">
    <property type="entry name" value="INNER MEMBRANE PROTEIN"/>
    <property type="match status" value="1"/>
</dbReference>
<accession>A0ABT1YXN4</accession>
<organism evidence="4 5">
    <name type="scientific">Pseudosulfitobacter koreensis</name>
    <dbReference type="NCBI Taxonomy" id="2968472"/>
    <lineage>
        <taxon>Bacteria</taxon>
        <taxon>Pseudomonadati</taxon>
        <taxon>Pseudomonadota</taxon>
        <taxon>Alphaproteobacteria</taxon>
        <taxon>Rhodobacterales</taxon>
        <taxon>Roseobacteraceae</taxon>
        <taxon>Pseudosulfitobacter</taxon>
    </lineage>
</organism>
<feature type="transmembrane region" description="Helical" evidence="1">
    <location>
        <begin position="245"/>
        <end position="264"/>
    </location>
</feature>